<gene>
    <name evidence="12" type="primary">107359929</name>
</gene>
<dbReference type="PANTHER" id="PTHR43884:SF12">
    <property type="entry name" value="ISOVALERYL-COA DEHYDROGENASE, MITOCHONDRIAL-RELATED"/>
    <property type="match status" value="1"/>
</dbReference>
<comment type="cofactor">
    <cofactor evidence="1">
        <name>FAD</name>
        <dbReference type="ChEBI" id="CHEBI:57692"/>
    </cofactor>
</comment>
<dbReference type="InterPro" id="IPR046373">
    <property type="entry name" value="Acyl-CoA_Oxase/DH_mid-dom_sf"/>
</dbReference>
<evidence type="ECO:0000256" key="9">
    <source>
        <dbReference type="SAM" id="MobiDB-lite"/>
    </source>
</evidence>
<feature type="region of interest" description="Disordered" evidence="9">
    <location>
        <begin position="38"/>
        <end position="57"/>
    </location>
</feature>
<evidence type="ECO:0000313" key="13">
    <source>
        <dbReference type="Proteomes" id="UP000015104"/>
    </source>
</evidence>
<dbReference type="InterPro" id="IPR036250">
    <property type="entry name" value="AcylCo_DH-like_C"/>
</dbReference>
<comment type="similarity">
    <text evidence="3">Belongs to the acyl-CoA dehydrogenase family.</text>
</comment>
<evidence type="ECO:0000259" key="10">
    <source>
        <dbReference type="Pfam" id="PF00441"/>
    </source>
</evidence>
<evidence type="ECO:0000256" key="4">
    <source>
        <dbReference type="ARBA" id="ARBA00022630"/>
    </source>
</evidence>
<keyword evidence="6" id="KW-0809">Transit peptide</keyword>
<dbReference type="EMBL" id="CAEY01001352">
    <property type="status" value="NOT_ANNOTATED_CDS"/>
    <property type="molecule type" value="Genomic_DNA"/>
</dbReference>
<dbReference type="InterPro" id="IPR009075">
    <property type="entry name" value="AcylCo_DH/oxidase_C"/>
</dbReference>
<dbReference type="OMA" id="FAWTERE"/>
<reference evidence="12" key="2">
    <citation type="submission" date="2015-06" db="UniProtKB">
        <authorList>
            <consortium name="EnsemblMetazoa"/>
        </authorList>
    </citation>
    <scope>IDENTIFICATION</scope>
</reference>
<evidence type="ECO:0000256" key="2">
    <source>
        <dbReference type="ARBA" id="ARBA00004173"/>
    </source>
</evidence>
<proteinExistence type="inferred from homology"/>
<organism evidence="12 13">
    <name type="scientific">Tetranychus urticae</name>
    <name type="common">Two-spotted spider mite</name>
    <dbReference type="NCBI Taxonomy" id="32264"/>
    <lineage>
        <taxon>Eukaryota</taxon>
        <taxon>Metazoa</taxon>
        <taxon>Ecdysozoa</taxon>
        <taxon>Arthropoda</taxon>
        <taxon>Chelicerata</taxon>
        <taxon>Arachnida</taxon>
        <taxon>Acari</taxon>
        <taxon>Acariformes</taxon>
        <taxon>Trombidiformes</taxon>
        <taxon>Prostigmata</taxon>
        <taxon>Eleutherengona</taxon>
        <taxon>Raphignathae</taxon>
        <taxon>Tetranychoidea</taxon>
        <taxon>Tetranychidae</taxon>
        <taxon>Tetranychus</taxon>
    </lineage>
</organism>
<dbReference type="GO" id="GO:0003995">
    <property type="term" value="F:acyl-CoA dehydrogenase activity"/>
    <property type="evidence" value="ECO:0007669"/>
    <property type="project" value="TreeGrafter"/>
</dbReference>
<evidence type="ECO:0000256" key="6">
    <source>
        <dbReference type="ARBA" id="ARBA00022946"/>
    </source>
</evidence>
<dbReference type="EnsemblMetazoa" id="tetur04g01550.1">
    <property type="protein sequence ID" value="tetur04g01550.1"/>
    <property type="gene ID" value="tetur04g01550"/>
</dbReference>
<dbReference type="Pfam" id="PF00441">
    <property type="entry name" value="Acyl-CoA_dh_1"/>
    <property type="match status" value="1"/>
</dbReference>
<comment type="subcellular location">
    <subcellularLocation>
        <location evidence="2">Mitochondrion</location>
    </subcellularLocation>
</comment>
<dbReference type="GO" id="GO:0006631">
    <property type="term" value="P:fatty acid metabolic process"/>
    <property type="evidence" value="ECO:0007669"/>
    <property type="project" value="UniProtKB-ARBA"/>
</dbReference>
<dbReference type="OrthoDB" id="354at2759"/>
<keyword evidence="13" id="KW-1185">Reference proteome</keyword>
<dbReference type="GO" id="GO:0050660">
    <property type="term" value="F:flavin adenine dinucleotide binding"/>
    <property type="evidence" value="ECO:0007669"/>
    <property type="project" value="InterPro"/>
</dbReference>
<feature type="domain" description="ACAD9/ACADV-like C-terminal" evidence="11">
    <location>
        <begin position="585"/>
        <end position="684"/>
    </location>
</feature>
<reference evidence="13" key="1">
    <citation type="submission" date="2011-08" db="EMBL/GenBank/DDBJ databases">
        <authorList>
            <person name="Rombauts S."/>
        </authorList>
    </citation>
    <scope>NUCLEOTIDE SEQUENCE</scope>
    <source>
        <strain evidence="13">London</strain>
    </source>
</reference>
<dbReference type="SUPFAM" id="SSF47203">
    <property type="entry name" value="Acyl-CoA dehydrogenase C-terminal domain-like"/>
    <property type="match status" value="1"/>
</dbReference>
<sequence>MLKLTVRSFSSCKNSSPIYLSRYLQSSNSNRLVIEKTRACSTSSNKPSQQQSNQIPKEFMPEEVIEKVQSVRSLDVTSKVPLRPVQDLGIKSEVLRVQKNGSFIKRLFIGKFDSDFLAYPEILKTRKEYDEIQKQCAMIETHWQSFSNDTASLHKLQFDKLWKMTATEMMTVFESIGHASTIRFRDCFTSNVVNHETEGPKPDAKGYMCVKKDHPVLDMKSVHNLFNLLNHNCLGLGAVEWGDSDEIRDQVLQDLRSNPSLKIGFAWTERELPFGAGSFADWDTVASRSTDKSFWTVSGSKNRILKDNYDYYLIFAKTQDYTEEEKPQWMLAGHSVAPPGIVGFLVPAKMIGRIEDEELINGLVYQKITFDNLVLQTQHHLLVEPSPLGIRSLNIRGLGLLGTSATILGLMKSLLNDCYRYLLKQRTPLLDCQTVERLLCNITNKIYSLESCLYMTSQAYDAFDNINADPEQNLEASVCKILAIEMAHEIIESIQSIYGSQMLITSPLHDFINLLDSYLDNSVAHRVNVGMSGMWFAGYYKNDRIRKRRLAPFFPMYRVYELMNEYKLGKEKPKLIYDLRGHVHPSLGEEADKLETLSLKFGLGVEWVLKRWAKETVRRQNDLERIAEMVVDIYTMTGTLSRASKAYCDACKNCDMDRFIAISIINRLYEKGMLCFEELNHSQLDTDEYRNHHIHRKNIEYGGYFAQSSLHRIHY</sequence>
<dbReference type="Gene3D" id="2.40.110.10">
    <property type="entry name" value="Butyryl-CoA Dehydrogenase, subunit A, domain 2"/>
    <property type="match status" value="1"/>
</dbReference>
<dbReference type="InterPro" id="IPR049448">
    <property type="entry name" value="ACAD9/ACADV-like_C"/>
</dbReference>
<dbReference type="HOGENOM" id="CLU_386541_0_0_1"/>
<dbReference type="KEGG" id="tut:107359929"/>
<dbReference type="GO" id="GO:0005739">
    <property type="term" value="C:mitochondrion"/>
    <property type="evidence" value="ECO:0007669"/>
    <property type="project" value="UniProtKB-SubCell"/>
</dbReference>
<evidence type="ECO:0000256" key="5">
    <source>
        <dbReference type="ARBA" id="ARBA00022827"/>
    </source>
</evidence>
<dbReference type="AlphaFoldDB" id="T1K1I8"/>
<keyword evidence="5" id="KW-0274">FAD</keyword>
<name>T1K1I8_TETUR</name>
<feature type="compositionally biased region" description="Low complexity" evidence="9">
    <location>
        <begin position="43"/>
        <end position="57"/>
    </location>
</feature>
<dbReference type="PANTHER" id="PTHR43884">
    <property type="entry name" value="ACYL-COA DEHYDROGENASE"/>
    <property type="match status" value="1"/>
</dbReference>
<dbReference type="SUPFAM" id="SSF56645">
    <property type="entry name" value="Acyl-CoA dehydrogenase NM domain-like"/>
    <property type="match status" value="1"/>
</dbReference>
<protein>
    <submittedName>
        <fullName evidence="12">Uncharacterized protein</fullName>
    </submittedName>
</protein>
<evidence type="ECO:0000256" key="8">
    <source>
        <dbReference type="ARBA" id="ARBA00023128"/>
    </source>
</evidence>
<keyword evidence="4" id="KW-0285">Flavoprotein</keyword>
<dbReference type="Proteomes" id="UP000015104">
    <property type="component" value="Unassembled WGS sequence"/>
</dbReference>
<dbReference type="STRING" id="32264.T1K1I8"/>
<evidence type="ECO:0000313" key="12">
    <source>
        <dbReference type="EnsemblMetazoa" id="tetur04g01550.1"/>
    </source>
</evidence>
<dbReference type="Gene3D" id="1.20.140.10">
    <property type="entry name" value="Butyryl-CoA Dehydrogenase, subunit A, domain 3"/>
    <property type="match status" value="2"/>
</dbReference>
<keyword evidence="8" id="KW-0496">Mitochondrion</keyword>
<dbReference type="eggNOG" id="KOG0137">
    <property type="taxonomic scope" value="Eukaryota"/>
</dbReference>
<dbReference type="Pfam" id="PF21343">
    <property type="entry name" value="ACAD9-ACADV_C"/>
    <property type="match status" value="1"/>
</dbReference>
<evidence type="ECO:0000256" key="1">
    <source>
        <dbReference type="ARBA" id="ARBA00001974"/>
    </source>
</evidence>
<evidence type="ECO:0000256" key="7">
    <source>
        <dbReference type="ARBA" id="ARBA00023002"/>
    </source>
</evidence>
<accession>T1K1I8</accession>
<dbReference type="InterPro" id="IPR037069">
    <property type="entry name" value="AcylCoA_DH/ox_N_sf"/>
</dbReference>
<dbReference type="Gene3D" id="1.10.540.10">
    <property type="entry name" value="Acyl-CoA dehydrogenase/oxidase, N-terminal domain"/>
    <property type="match status" value="1"/>
</dbReference>
<keyword evidence="7" id="KW-0560">Oxidoreductase</keyword>
<evidence type="ECO:0000256" key="3">
    <source>
        <dbReference type="ARBA" id="ARBA00009347"/>
    </source>
</evidence>
<evidence type="ECO:0000259" key="11">
    <source>
        <dbReference type="Pfam" id="PF21343"/>
    </source>
</evidence>
<feature type="domain" description="Acyl-CoA dehydrogenase/oxidase C-terminal" evidence="10">
    <location>
        <begin position="403"/>
        <end position="501"/>
    </location>
</feature>
<dbReference type="InterPro" id="IPR009100">
    <property type="entry name" value="AcylCoA_DH/oxidase_NM_dom_sf"/>
</dbReference>